<reference evidence="1" key="2">
    <citation type="submission" date="2023-01" db="EMBL/GenBank/DDBJ databases">
        <title>Gilvimarinus xylanilyticus HB14 isolated from Caulerpa lentillifera aquaculture base in Hainan, China.</title>
        <authorList>
            <person name="Zhang Y.-J."/>
        </authorList>
    </citation>
    <scope>NUCLEOTIDE SEQUENCE</scope>
    <source>
        <strain evidence="1">HB14</strain>
    </source>
</reference>
<keyword evidence="2" id="KW-1185">Reference proteome</keyword>
<dbReference type="Proteomes" id="UP001139319">
    <property type="component" value="Unassembled WGS sequence"/>
</dbReference>
<evidence type="ECO:0000313" key="1">
    <source>
        <dbReference type="EMBL" id="MCP8899154.1"/>
    </source>
</evidence>
<dbReference type="AlphaFoldDB" id="A0A9X2HY09"/>
<name>A0A9X2HY09_9GAMM</name>
<accession>A0A9X2HY09</accession>
<protein>
    <submittedName>
        <fullName evidence="1">Dehydrogenase</fullName>
    </submittedName>
</protein>
<sequence>MSLTPAETQYRDVQRQLLARFIQAAQQQPPFIDDDCDAESLHYLKQLESLPQLTGTEYAETGQWVVCRTIAAYAHLVPLLPRDLLWHFGGDCLHYMPDEEIDKFQRLDERLHEAIGNGQDFNYEQERAKILGLH</sequence>
<organism evidence="1 2">
    <name type="scientific">Gilvimarinus xylanilyticus</name>
    <dbReference type="NCBI Taxonomy" id="2944139"/>
    <lineage>
        <taxon>Bacteria</taxon>
        <taxon>Pseudomonadati</taxon>
        <taxon>Pseudomonadota</taxon>
        <taxon>Gammaproteobacteria</taxon>
        <taxon>Cellvibrionales</taxon>
        <taxon>Cellvibrionaceae</taxon>
        <taxon>Gilvimarinus</taxon>
    </lineage>
</organism>
<proteinExistence type="predicted"/>
<dbReference type="RefSeq" id="WP_253967411.1">
    <property type="nucleotide sequence ID" value="NZ_JAMFTH010000001.1"/>
</dbReference>
<evidence type="ECO:0000313" key="2">
    <source>
        <dbReference type="Proteomes" id="UP001139319"/>
    </source>
</evidence>
<comment type="caution">
    <text evidence="1">The sequence shown here is derived from an EMBL/GenBank/DDBJ whole genome shotgun (WGS) entry which is preliminary data.</text>
</comment>
<dbReference type="InterPro" id="IPR048156">
    <property type="entry name" value="PA2817-like"/>
</dbReference>
<reference evidence="1" key="1">
    <citation type="submission" date="2022-05" db="EMBL/GenBank/DDBJ databases">
        <authorList>
            <person name="Sun H.-N."/>
        </authorList>
    </citation>
    <scope>NUCLEOTIDE SEQUENCE</scope>
    <source>
        <strain evidence="1">HB14</strain>
    </source>
</reference>
<dbReference type="EMBL" id="JAMFTH010000001">
    <property type="protein sequence ID" value="MCP8899154.1"/>
    <property type="molecule type" value="Genomic_DNA"/>
</dbReference>
<gene>
    <name evidence="1" type="ORF">M6D89_07575</name>
</gene>
<dbReference type="NCBIfam" id="NF041512">
    <property type="entry name" value="PA2817_fam"/>
    <property type="match status" value="1"/>
</dbReference>